<organism evidence="11 12">
    <name type="scientific">Carboxydothermus pertinax</name>
    <dbReference type="NCBI Taxonomy" id="870242"/>
    <lineage>
        <taxon>Bacteria</taxon>
        <taxon>Bacillati</taxon>
        <taxon>Bacillota</taxon>
        <taxon>Clostridia</taxon>
        <taxon>Thermoanaerobacterales</taxon>
        <taxon>Thermoanaerobacteraceae</taxon>
        <taxon>Carboxydothermus</taxon>
    </lineage>
</organism>
<evidence type="ECO:0000256" key="2">
    <source>
        <dbReference type="ARBA" id="ARBA00022448"/>
    </source>
</evidence>
<dbReference type="Proteomes" id="UP000187485">
    <property type="component" value="Unassembled WGS sequence"/>
</dbReference>
<dbReference type="RefSeq" id="WP_075859668.1">
    <property type="nucleotide sequence ID" value="NZ_BDJK01000036.1"/>
</dbReference>
<evidence type="ECO:0000259" key="10">
    <source>
        <dbReference type="Pfam" id="PF02665"/>
    </source>
</evidence>
<dbReference type="GO" id="GO:0019645">
    <property type="term" value="P:anaerobic electron transport chain"/>
    <property type="evidence" value="ECO:0007669"/>
    <property type="project" value="TreeGrafter"/>
</dbReference>
<dbReference type="Gene3D" id="1.20.950.20">
    <property type="entry name" value="Transmembrane di-heme cytochromes, Chain C"/>
    <property type="match status" value="1"/>
</dbReference>
<dbReference type="GO" id="GO:0009055">
    <property type="term" value="F:electron transfer activity"/>
    <property type="evidence" value="ECO:0007669"/>
    <property type="project" value="TreeGrafter"/>
</dbReference>
<dbReference type="GO" id="GO:0008940">
    <property type="term" value="F:nitrate reductase activity"/>
    <property type="evidence" value="ECO:0007669"/>
    <property type="project" value="TreeGrafter"/>
</dbReference>
<evidence type="ECO:0000256" key="7">
    <source>
        <dbReference type="ARBA" id="ARBA00023002"/>
    </source>
</evidence>
<evidence type="ECO:0000256" key="9">
    <source>
        <dbReference type="SAM" id="Phobius"/>
    </source>
</evidence>
<evidence type="ECO:0000256" key="8">
    <source>
        <dbReference type="ARBA" id="ARBA00023136"/>
    </source>
</evidence>
<feature type="transmembrane region" description="Helical" evidence="9">
    <location>
        <begin position="146"/>
        <end position="166"/>
    </location>
</feature>
<dbReference type="InterPro" id="IPR023234">
    <property type="entry name" value="NarG-like_domain"/>
</dbReference>
<dbReference type="GO" id="GO:0005886">
    <property type="term" value="C:plasma membrane"/>
    <property type="evidence" value="ECO:0007669"/>
    <property type="project" value="UniProtKB-SubCell"/>
</dbReference>
<evidence type="ECO:0000313" key="11">
    <source>
        <dbReference type="EMBL" id="GAV23228.1"/>
    </source>
</evidence>
<evidence type="ECO:0000256" key="4">
    <source>
        <dbReference type="ARBA" id="ARBA00022692"/>
    </source>
</evidence>
<sequence>MKHFVAGVLPYLTFLILVFGLIYRIRGWYASKVKYQLNLFPVPSTPSGEVLKEILFFKTLYRFERPLWVMSYGFHLGIFLIVIGHIAGIAFAGHQFTLLGATPEQSEKLSFAFGMLAGTLAFFGALALLLRRLSGQVKQVSDPWDYLDILLILTIVTTGNAMRTLAPVELFTIKKYFADLFSLRPINYDLPGAFILHYFFGQILLMYLPFSKLLHLAGGLINKAITLTGDGKTKLIWLSKGGGK</sequence>
<dbReference type="AlphaFoldDB" id="A0A1L8CWC7"/>
<feature type="transmembrane region" description="Helical" evidence="9">
    <location>
        <begin position="186"/>
        <end position="208"/>
    </location>
</feature>
<name>A0A1L8CWC7_9THEO</name>
<dbReference type="EMBL" id="BDJK01000036">
    <property type="protein sequence ID" value="GAV23228.1"/>
    <property type="molecule type" value="Genomic_DNA"/>
</dbReference>
<dbReference type="OrthoDB" id="9769404at2"/>
<dbReference type="Pfam" id="PF02665">
    <property type="entry name" value="Nitrate_red_gam"/>
    <property type="match status" value="1"/>
</dbReference>
<dbReference type="SUPFAM" id="SSF103501">
    <property type="entry name" value="Respiratory nitrate reductase 1 gamma chain"/>
    <property type="match status" value="1"/>
</dbReference>
<accession>A0A1L8CWC7</accession>
<comment type="caution">
    <text evidence="11">The sequence shown here is derived from an EMBL/GenBank/DDBJ whole genome shotgun (WGS) entry which is preliminary data.</text>
</comment>
<keyword evidence="8 9" id="KW-0472">Membrane</keyword>
<feature type="transmembrane region" description="Helical" evidence="9">
    <location>
        <begin position="6"/>
        <end position="25"/>
    </location>
</feature>
<gene>
    <name evidence="11" type="ORF">cpu_17380</name>
</gene>
<dbReference type="STRING" id="870242.cpu_17380"/>
<keyword evidence="4 9" id="KW-0812">Transmembrane</keyword>
<dbReference type="InterPro" id="IPR036197">
    <property type="entry name" value="NarG-like_sf"/>
</dbReference>
<keyword evidence="5" id="KW-0249">Electron transport</keyword>
<evidence type="ECO:0000313" key="12">
    <source>
        <dbReference type="Proteomes" id="UP000187485"/>
    </source>
</evidence>
<keyword evidence="12" id="KW-1185">Reference proteome</keyword>
<dbReference type="InterPro" id="IPR051936">
    <property type="entry name" value="Heme-iron_electron_transfer"/>
</dbReference>
<dbReference type="GO" id="GO:0020037">
    <property type="term" value="F:heme binding"/>
    <property type="evidence" value="ECO:0007669"/>
    <property type="project" value="TreeGrafter"/>
</dbReference>
<dbReference type="PANTHER" id="PTHR30598:SF3">
    <property type="entry name" value="RESPIRATORY NITRATE REDUCTASE 1 GAMMA CHAIN"/>
    <property type="match status" value="1"/>
</dbReference>
<reference evidence="12" key="1">
    <citation type="submission" date="2016-12" db="EMBL/GenBank/DDBJ databases">
        <title>Draft Genome Sequences od Carboxydothermus pertinax and islandicus, Hydrogenogenic Carboxydotrophic Bacteria.</title>
        <authorList>
            <person name="Fukuyama Y."/>
            <person name="Ohmae K."/>
            <person name="Yoneda Y."/>
            <person name="Yoshida T."/>
            <person name="Sako Y."/>
        </authorList>
    </citation>
    <scope>NUCLEOTIDE SEQUENCE [LARGE SCALE GENOMIC DNA]</scope>
    <source>
        <strain evidence="12">Ug1</strain>
    </source>
</reference>
<protein>
    <submittedName>
        <fullName evidence="11">Nitrate reductase</fullName>
    </submittedName>
</protein>
<evidence type="ECO:0000256" key="6">
    <source>
        <dbReference type="ARBA" id="ARBA00022989"/>
    </source>
</evidence>
<evidence type="ECO:0000256" key="1">
    <source>
        <dbReference type="ARBA" id="ARBA00004651"/>
    </source>
</evidence>
<evidence type="ECO:0000256" key="5">
    <source>
        <dbReference type="ARBA" id="ARBA00022982"/>
    </source>
</evidence>
<evidence type="ECO:0000256" key="3">
    <source>
        <dbReference type="ARBA" id="ARBA00022475"/>
    </source>
</evidence>
<feature type="transmembrane region" description="Helical" evidence="9">
    <location>
        <begin position="67"/>
        <end position="91"/>
    </location>
</feature>
<keyword evidence="6 9" id="KW-1133">Transmembrane helix</keyword>
<keyword evidence="2" id="KW-0813">Transport</keyword>
<proteinExistence type="predicted"/>
<feature type="domain" description="NarG-like" evidence="10">
    <location>
        <begin position="65"/>
        <end position="216"/>
    </location>
</feature>
<keyword evidence="3" id="KW-1003">Cell membrane</keyword>
<dbReference type="PANTHER" id="PTHR30598">
    <property type="entry name" value="NITRATE REDUCTASE PRIVATE CHAPERONE, REDOX ENZYME MATURATION PROTEIN REMP FAMILY"/>
    <property type="match status" value="1"/>
</dbReference>
<comment type="subcellular location">
    <subcellularLocation>
        <location evidence="1">Cell membrane</location>
        <topology evidence="1">Multi-pass membrane protein</topology>
    </subcellularLocation>
</comment>
<feature type="transmembrane region" description="Helical" evidence="9">
    <location>
        <begin position="111"/>
        <end position="130"/>
    </location>
</feature>
<keyword evidence="7" id="KW-0560">Oxidoreductase</keyword>